<evidence type="ECO:0000313" key="6">
    <source>
        <dbReference type="Proteomes" id="UP000266489"/>
    </source>
</evidence>
<dbReference type="SUPFAM" id="SSF53756">
    <property type="entry name" value="UDP-Glycosyltransferase/glycogen phosphorylase"/>
    <property type="match status" value="1"/>
</dbReference>
<dbReference type="PANTHER" id="PTHR12526">
    <property type="entry name" value="GLYCOSYLTRANSFERASE"/>
    <property type="match status" value="1"/>
</dbReference>
<name>A0A398D175_9BACT</name>
<feature type="domain" description="Glycosyl transferase family 1" evidence="1">
    <location>
        <begin position="203"/>
        <end position="365"/>
    </location>
</feature>
<dbReference type="OrthoDB" id="9775208at2"/>
<evidence type="ECO:0000259" key="1">
    <source>
        <dbReference type="Pfam" id="PF00534"/>
    </source>
</evidence>
<organism evidence="3 5">
    <name type="scientific">Candidatus Cryosericum odellii</name>
    <dbReference type="NCBI Taxonomy" id="2290917"/>
    <lineage>
        <taxon>Bacteria</taxon>
        <taxon>Pseudomonadati</taxon>
        <taxon>Caldisericota/Cryosericota group</taxon>
        <taxon>Candidatus Cryosericota</taxon>
        <taxon>Candidatus Cryosericia</taxon>
        <taxon>Candidatus Cryosericales</taxon>
        <taxon>Candidatus Cryosericaceae</taxon>
        <taxon>Candidatus Cryosericum</taxon>
    </lineage>
</organism>
<dbReference type="Proteomes" id="UP000266489">
    <property type="component" value="Unassembled WGS sequence"/>
</dbReference>
<dbReference type="Pfam" id="PF13477">
    <property type="entry name" value="Glyco_trans_4_2"/>
    <property type="match status" value="1"/>
</dbReference>
<dbReference type="GO" id="GO:0016757">
    <property type="term" value="F:glycosyltransferase activity"/>
    <property type="evidence" value="ECO:0007669"/>
    <property type="project" value="InterPro"/>
</dbReference>
<dbReference type="EMBL" id="QXIT01000128">
    <property type="protein sequence ID" value="RIE07159.1"/>
    <property type="molecule type" value="Genomic_DNA"/>
</dbReference>
<feature type="domain" description="Glycosyltransferase subfamily 4-like N-terminal" evidence="2">
    <location>
        <begin position="16"/>
        <end position="159"/>
    </location>
</feature>
<dbReference type="RefSeq" id="WP_119119481.1">
    <property type="nucleotide sequence ID" value="NZ_QXIT01000128.1"/>
</dbReference>
<dbReference type="EMBL" id="QXIU01000068">
    <property type="protein sequence ID" value="RIE13608.1"/>
    <property type="molecule type" value="Genomic_DNA"/>
</dbReference>
<keyword evidence="5" id="KW-1185">Reference proteome</keyword>
<evidence type="ECO:0000313" key="3">
    <source>
        <dbReference type="EMBL" id="RIE07159.1"/>
    </source>
</evidence>
<evidence type="ECO:0000313" key="5">
    <source>
        <dbReference type="Proteomes" id="UP000266260"/>
    </source>
</evidence>
<dbReference type="Pfam" id="PF00534">
    <property type="entry name" value="Glycos_transf_1"/>
    <property type="match status" value="1"/>
</dbReference>
<reference evidence="5 6" key="1">
    <citation type="submission" date="2018-09" db="EMBL/GenBank/DDBJ databases">
        <title>Discovery and Ecogenomic Context for Candidatus Cryosericales, a Global Caldiserica Order Active in Thawing Permafrost.</title>
        <authorList>
            <person name="Martinez M.A."/>
            <person name="Woodcroft B.J."/>
            <person name="Ignacio Espinoza J.C."/>
            <person name="Zayed A."/>
            <person name="Singleton C.M."/>
            <person name="Boyd J."/>
            <person name="Li Y.-F."/>
            <person name="Purvine S."/>
            <person name="Maughan H."/>
            <person name="Hodgkins S.B."/>
            <person name="Anderson D."/>
            <person name="Sederholm M."/>
            <person name="Temperton B."/>
            <person name="Saleska S.R."/>
            <person name="Tyson G.W."/>
            <person name="Rich V.I."/>
        </authorList>
    </citation>
    <scope>NUCLEOTIDE SEQUENCE [LARGE SCALE GENOMIC DNA]</scope>
    <source>
        <strain evidence="4 6">SMC5</strain>
        <strain evidence="3 5">SMC6</strain>
    </source>
</reference>
<dbReference type="AlphaFoldDB" id="A0A398D175"/>
<sequence>MSVLTLNDVDVRNTARVLFIATVDSHIWYFHMPYLRMLRDMGFQVEVAAAPVGFAERVRAEGYEVHTIPFSRNPLNLRNIAAYRALRRLMQSRHYVMVHVHTPVAGFLGRLAARRQGVPHIVYTAHGFHFHSHGKWWLNRLYYALERTAAHWTDTLITINGEDFALASRAFAHGRTKVVYVPGVGTDCGRYQILPAAGRIVARASLGLPGNAFVVVWVGELDRNKRPEDALAAIRCLSQEDLTRMVMLGSGSRDREVADLTVWHGLEGIVSLAGWVSNVAEYLSASDVFLSTSSREGLPRNVMEAMATGLPVVAYDIRGCNDLVVDGETGFLVPFGDVRGLADKLAWLAQHPDERHQMGEAGRRRIEETFSLEAVLPQMKTIYQNELGRKGV</sequence>
<dbReference type="InterPro" id="IPR028098">
    <property type="entry name" value="Glyco_trans_4-like_N"/>
</dbReference>
<protein>
    <submittedName>
        <fullName evidence="3">Glycosyltransferase family 1 protein</fullName>
    </submittedName>
</protein>
<evidence type="ECO:0000259" key="2">
    <source>
        <dbReference type="Pfam" id="PF13477"/>
    </source>
</evidence>
<dbReference type="Gene3D" id="3.40.50.2000">
    <property type="entry name" value="Glycogen Phosphorylase B"/>
    <property type="match status" value="2"/>
</dbReference>
<proteinExistence type="predicted"/>
<evidence type="ECO:0000313" key="4">
    <source>
        <dbReference type="EMBL" id="RIE13608.1"/>
    </source>
</evidence>
<comment type="caution">
    <text evidence="3">The sequence shown here is derived from an EMBL/GenBank/DDBJ whole genome shotgun (WGS) entry which is preliminary data.</text>
</comment>
<gene>
    <name evidence="4" type="ORF">SMC5_02680</name>
    <name evidence="3" type="ORF">SMC6_07360</name>
</gene>
<accession>A0A398D175</accession>
<dbReference type="Proteomes" id="UP000266260">
    <property type="component" value="Unassembled WGS sequence"/>
</dbReference>
<keyword evidence="3" id="KW-0808">Transferase</keyword>
<accession>A0A398DN77</accession>
<dbReference type="InterPro" id="IPR001296">
    <property type="entry name" value="Glyco_trans_1"/>
</dbReference>
<dbReference type="CDD" id="cd03808">
    <property type="entry name" value="GT4_CapM-like"/>
    <property type="match status" value="1"/>
</dbReference>